<dbReference type="eggNOG" id="COG3973">
    <property type="taxonomic scope" value="Bacteria"/>
</dbReference>
<keyword evidence="1 5" id="KW-0547">Nucleotide-binding</keyword>
<dbReference type="GO" id="GO:0005829">
    <property type="term" value="C:cytosol"/>
    <property type="evidence" value="ECO:0007669"/>
    <property type="project" value="TreeGrafter"/>
</dbReference>
<dbReference type="Gene3D" id="3.40.50.300">
    <property type="entry name" value="P-loop containing nucleotide triphosphate hydrolases"/>
    <property type="match status" value="3"/>
</dbReference>
<evidence type="ECO:0000259" key="6">
    <source>
        <dbReference type="PROSITE" id="PS51198"/>
    </source>
</evidence>
<evidence type="ECO:0000256" key="1">
    <source>
        <dbReference type="ARBA" id="ARBA00022741"/>
    </source>
</evidence>
<feature type="binding site" evidence="5">
    <location>
        <begin position="234"/>
        <end position="241"/>
    </location>
    <ligand>
        <name>ATP</name>
        <dbReference type="ChEBI" id="CHEBI:30616"/>
    </ligand>
</feature>
<evidence type="ECO:0000256" key="5">
    <source>
        <dbReference type="PROSITE-ProRule" id="PRU00560"/>
    </source>
</evidence>
<dbReference type="Pfam" id="PF13538">
    <property type="entry name" value="UvrD_C_2"/>
    <property type="match status" value="1"/>
</dbReference>
<proteinExistence type="predicted"/>
<dbReference type="AlphaFoldDB" id="U3GX02"/>
<evidence type="ECO:0000256" key="4">
    <source>
        <dbReference type="ARBA" id="ARBA00022840"/>
    </source>
</evidence>
<dbReference type="GO" id="GO:0016787">
    <property type="term" value="F:hydrolase activity"/>
    <property type="evidence" value="ECO:0007669"/>
    <property type="project" value="UniProtKB-UniRule"/>
</dbReference>
<dbReference type="PROSITE" id="PS51198">
    <property type="entry name" value="UVRD_HELICASE_ATP_BIND"/>
    <property type="match status" value="1"/>
</dbReference>
<dbReference type="GO" id="GO:0043138">
    <property type="term" value="F:3'-5' DNA helicase activity"/>
    <property type="evidence" value="ECO:0007669"/>
    <property type="project" value="TreeGrafter"/>
</dbReference>
<dbReference type="InterPro" id="IPR000212">
    <property type="entry name" value="DNA_helicase_UvrD/REP"/>
</dbReference>
<protein>
    <recommendedName>
        <fullName evidence="6">UvrD-like helicase ATP-binding domain-containing protein</fullName>
    </recommendedName>
</protein>
<dbReference type="KEGG" id="caz:CARG_04275"/>
<dbReference type="EMBL" id="CP006365">
    <property type="protein sequence ID" value="AGU14998.1"/>
    <property type="molecule type" value="Genomic_DNA"/>
</dbReference>
<dbReference type="GO" id="GO:0003677">
    <property type="term" value="F:DNA binding"/>
    <property type="evidence" value="ECO:0007669"/>
    <property type="project" value="InterPro"/>
</dbReference>
<keyword evidence="2 5" id="KW-0378">Hydrolase</keyword>
<dbReference type="PANTHER" id="PTHR11070:SF45">
    <property type="entry name" value="DNA 3'-5' HELICASE"/>
    <property type="match status" value="1"/>
</dbReference>
<dbReference type="GO" id="GO:0005524">
    <property type="term" value="F:ATP binding"/>
    <property type="evidence" value="ECO:0007669"/>
    <property type="project" value="UniProtKB-UniRule"/>
</dbReference>
<dbReference type="STRING" id="1348662.CARG_04275"/>
<keyword evidence="3 5" id="KW-0347">Helicase</keyword>
<dbReference type="Pfam" id="PF13245">
    <property type="entry name" value="AAA_19"/>
    <property type="match status" value="1"/>
</dbReference>
<evidence type="ECO:0000313" key="8">
    <source>
        <dbReference type="Proteomes" id="UP000016943"/>
    </source>
</evidence>
<accession>U3GX02</accession>
<dbReference type="PATRIC" id="fig|1348662.3.peg.839"/>
<feature type="domain" description="UvrD-like helicase ATP-binding" evidence="6">
    <location>
        <begin position="213"/>
        <end position="636"/>
    </location>
</feature>
<keyword evidence="8" id="KW-1185">Reference proteome</keyword>
<sequence>MVGVGRQKTSVVLAEEQDYVDGLFARIDEDVSKAQAALRDVMLRVDRCDPDPEDLIRRETEYHSLNAKLDTLALAQIGLVFGRIDLCPTPSEADGDTDPAASTAGSDPVYIGRLGIVDREDNYRTLLLDWRAPMARPFYLATTAHPESVVRRRHIRTKGRTVTDINDEILVADSSCLSDVDSSTVDLSIGGETALMRALSAARGTHMNSIVETIQREQDAIIRDPSRGVMVVQGGPGTGKTAVALHRVAYVLYTWREQLEKTGVLILGPNRRFLDYISRVLPELGETGVVLSTVGEMYPGVVPTIEDSLLTREIKGSEEMAYILSEAVKAYQVVPDEALEFRAADMNVRVDAAMVKRARTRARRSRKPHNHARSVFVDELCSLVARACAEDIGADPLGGNLLSAGDIAQLHDDLKADERFMDMCDTLWPVVTPERVLVDLLGSRERIAQVCAEYDEDTQTALYREGADETRWSSSDAALLDELAVLLGDAPTRGDAQKVAARTAVEEAQDALDVLRSSEHADLDDGFDAEILSAYDVIDAQALAARQEEQDVRSTAQRAVADREWAYGHVVVDEAQELTPMEWRMVFRRCPSRWMTLVGDADQTSSPAGMDAWSDIADLSGCRLRTHELTVNYRTPATIMDVAARYGSATASQSIREGGMVVFYPEGTDPHCVKVGDGLVAVIDSSNVEQFKGLEFDHVIVVNPTQIAESPQGRNNLYVALTRATHSLHIIGELP</sequence>
<dbReference type="PANTHER" id="PTHR11070">
    <property type="entry name" value="UVRD / RECB / PCRA DNA HELICASE FAMILY MEMBER"/>
    <property type="match status" value="1"/>
</dbReference>
<reference evidence="7 8" key="1">
    <citation type="journal article" date="2013" name="Genome Announc.">
        <title>Whole-Genome Sequence of the Clinical Strain Corynebacterium argentoratense DSM 44202, Isolated from a Human Throat Specimen.</title>
        <authorList>
            <person name="Bomholt C."/>
            <person name="Glaub A."/>
            <person name="Gravermann K."/>
            <person name="Albersmeier A."/>
            <person name="Brinkrolf K."/>
            <person name="Ruckert C."/>
            <person name="Tauch A."/>
        </authorList>
    </citation>
    <scope>NUCLEOTIDE SEQUENCE [LARGE SCALE GENOMIC DNA]</scope>
    <source>
        <strain evidence="7">DSM 44202</strain>
    </source>
</reference>
<dbReference type="InterPro" id="IPR027785">
    <property type="entry name" value="UvrD-like_helicase_C"/>
</dbReference>
<evidence type="ECO:0000313" key="7">
    <source>
        <dbReference type="EMBL" id="AGU14998.1"/>
    </source>
</evidence>
<dbReference type="InterPro" id="IPR014016">
    <property type="entry name" value="UvrD-like_ATP-bd"/>
</dbReference>
<organism evidence="7 8">
    <name type="scientific">Corynebacterium argentoratense DSM 44202</name>
    <dbReference type="NCBI Taxonomy" id="1348662"/>
    <lineage>
        <taxon>Bacteria</taxon>
        <taxon>Bacillati</taxon>
        <taxon>Actinomycetota</taxon>
        <taxon>Actinomycetes</taxon>
        <taxon>Mycobacteriales</taxon>
        <taxon>Corynebacteriaceae</taxon>
        <taxon>Corynebacterium</taxon>
    </lineage>
</organism>
<keyword evidence="4 5" id="KW-0067">ATP-binding</keyword>
<name>U3GX02_9CORY</name>
<dbReference type="SUPFAM" id="SSF52540">
    <property type="entry name" value="P-loop containing nucleoside triphosphate hydrolases"/>
    <property type="match status" value="1"/>
</dbReference>
<dbReference type="InterPro" id="IPR027417">
    <property type="entry name" value="P-loop_NTPase"/>
</dbReference>
<evidence type="ECO:0000256" key="3">
    <source>
        <dbReference type="ARBA" id="ARBA00022806"/>
    </source>
</evidence>
<gene>
    <name evidence="7" type="ORF">CARG_04275</name>
</gene>
<dbReference type="HOGENOM" id="CLU_010312_3_1_11"/>
<dbReference type="GO" id="GO:0000725">
    <property type="term" value="P:recombinational repair"/>
    <property type="evidence" value="ECO:0007669"/>
    <property type="project" value="TreeGrafter"/>
</dbReference>
<evidence type="ECO:0000256" key="2">
    <source>
        <dbReference type="ARBA" id="ARBA00022801"/>
    </source>
</evidence>
<dbReference type="Proteomes" id="UP000016943">
    <property type="component" value="Chromosome"/>
</dbReference>